<protein>
    <submittedName>
        <fullName evidence="3">Integrator complex subunit 3</fullName>
    </submittedName>
</protein>
<evidence type="ECO:0000259" key="2">
    <source>
        <dbReference type="Pfam" id="PF10189"/>
    </source>
</evidence>
<name>A0A8H7BK09_9FUNG</name>
<feature type="region of interest" description="Disordered" evidence="1">
    <location>
        <begin position="554"/>
        <end position="596"/>
    </location>
</feature>
<dbReference type="Pfam" id="PF10189">
    <property type="entry name" value="Ints3_N"/>
    <property type="match status" value="1"/>
</dbReference>
<dbReference type="OrthoDB" id="2021145at2759"/>
<dbReference type="InterPro" id="IPR045334">
    <property type="entry name" value="INTS3"/>
</dbReference>
<dbReference type="GO" id="GO:0005737">
    <property type="term" value="C:cytoplasm"/>
    <property type="evidence" value="ECO:0007669"/>
    <property type="project" value="TreeGrafter"/>
</dbReference>
<dbReference type="InterPro" id="IPR019333">
    <property type="entry name" value="INTS3_N"/>
</dbReference>
<feature type="compositionally biased region" description="Acidic residues" evidence="1">
    <location>
        <begin position="572"/>
        <end position="584"/>
    </location>
</feature>
<accession>A0A8H7BK09</accession>
<evidence type="ECO:0000313" key="4">
    <source>
        <dbReference type="Proteomes" id="UP000605846"/>
    </source>
</evidence>
<evidence type="ECO:0000256" key="1">
    <source>
        <dbReference type="SAM" id="MobiDB-lite"/>
    </source>
</evidence>
<dbReference type="PANTHER" id="PTHR13587">
    <property type="entry name" value="INTEGRATOR COMPLEX SUBUNIT 3"/>
    <property type="match status" value="1"/>
</dbReference>
<keyword evidence="4" id="KW-1185">Reference proteome</keyword>
<proteinExistence type="predicted"/>
<dbReference type="AlphaFoldDB" id="A0A8H7BK09"/>
<sequence length="687" mass="79127">MFTKLHYFACHVRFHLIKPAVKEQMFWLIGELTSLNVQGIDNIYLCLLKQIKGGDVSHLNIILCEQMLKLLNTHRTWLDIYPRVITTAVYTFLRLIPDHRPAQLLALQEREVRFIVGLLREKWMTCCAIGRDLVRALHDVASITEIGLLWDDLLNAPQKLSPQFRGIESILKQTTPKEYLWSRLTPDIESKLLFILQNLTVGHYQRNLGWFLQRYLSAPESEPYFVDIIRFIVSGWYPSNQILQSDIVPRYVVIGSMLRAIKNNVVAANVKMALVYDWLFFTASDNIMFIEPAMLLMERSVERYPYITSIIIEFLRLSVNEYYPPMKDYMEQCVSCGMQIMLSKGVIRSLIPVYTCPSLDDVSRESMQSLFSKFLKQDKANIIPATPIALPSETAGEKPASTHDKSPTPAFANLARISKQDDSFDEETEHREITEVNQYVQHEDDDDVDRYLYGDAGRLAEAKEAAEPSSRGIYTEEDFSSTADKTTFAISATVPYETETVDDTNMKTVDMTQTIEISTDWESNGSSQFPVESITETGKDELEPPGAEIPMDWSEEEHEREQGQGVEQQQEEKEEEEEEEEEEWGVQTEDKQSEQSLERARSDQCYWIFGDALKTFQTACSVIANSAHDLGGEEYKTNIMAAKSSLKEILSIYLRMVILHINNHILPYQTTIRLSLQTRWYQILRRR</sequence>
<gene>
    <name evidence="3" type="primary">INTS3</name>
    <name evidence="3" type="ORF">EC973_004941</name>
</gene>
<evidence type="ECO:0000313" key="3">
    <source>
        <dbReference type="EMBL" id="KAF7721317.1"/>
    </source>
</evidence>
<comment type="caution">
    <text evidence="3">The sequence shown here is derived from an EMBL/GenBank/DDBJ whole genome shotgun (WGS) entry which is preliminary data.</text>
</comment>
<feature type="domain" description="Integrator complex subunit 3 N-terminal" evidence="2">
    <location>
        <begin position="9"/>
        <end position="368"/>
    </location>
</feature>
<dbReference type="PANTHER" id="PTHR13587:SF7">
    <property type="entry name" value="INTEGRATOR COMPLEX SUBUNIT 3"/>
    <property type="match status" value="1"/>
</dbReference>
<dbReference type="EMBL" id="JABAYA010000280">
    <property type="protein sequence ID" value="KAF7721317.1"/>
    <property type="molecule type" value="Genomic_DNA"/>
</dbReference>
<dbReference type="Proteomes" id="UP000605846">
    <property type="component" value="Unassembled WGS sequence"/>
</dbReference>
<organism evidence="3 4">
    <name type="scientific">Apophysomyces ossiformis</name>
    <dbReference type="NCBI Taxonomy" id="679940"/>
    <lineage>
        <taxon>Eukaryota</taxon>
        <taxon>Fungi</taxon>
        <taxon>Fungi incertae sedis</taxon>
        <taxon>Mucoromycota</taxon>
        <taxon>Mucoromycotina</taxon>
        <taxon>Mucoromycetes</taxon>
        <taxon>Mucorales</taxon>
        <taxon>Mucorineae</taxon>
        <taxon>Mucoraceae</taxon>
        <taxon>Apophysomyces</taxon>
    </lineage>
</organism>
<feature type="region of interest" description="Disordered" evidence="1">
    <location>
        <begin position="389"/>
        <end position="409"/>
    </location>
</feature>
<reference evidence="3" key="1">
    <citation type="submission" date="2020-01" db="EMBL/GenBank/DDBJ databases">
        <title>Genome Sequencing of Three Apophysomyces-Like Fungal Strains Confirms a Novel Fungal Genus in the Mucoromycota with divergent Burkholderia-like Endosymbiotic Bacteria.</title>
        <authorList>
            <person name="Stajich J.E."/>
            <person name="Macias A.M."/>
            <person name="Carter-House D."/>
            <person name="Lovett B."/>
            <person name="Kasson L.R."/>
            <person name="Berry K."/>
            <person name="Grigoriev I."/>
            <person name="Chang Y."/>
            <person name="Spatafora J."/>
            <person name="Kasson M.T."/>
        </authorList>
    </citation>
    <scope>NUCLEOTIDE SEQUENCE</scope>
    <source>
        <strain evidence="3">NRRL A-21654</strain>
    </source>
</reference>